<gene>
    <name evidence="1" type="ORF">GCM10009606_30550</name>
</gene>
<dbReference type="RefSeq" id="WP_343908442.1">
    <property type="nucleotide sequence ID" value="NZ_BAAAJE010000015.1"/>
</dbReference>
<name>A0ABN1UFT0_9ACTN</name>
<protein>
    <recommendedName>
        <fullName evidence="3">Type II toxin-antitoxin system PemK/MazF family toxin</fullName>
    </recommendedName>
</protein>
<dbReference type="Proteomes" id="UP001499979">
    <property type="component" value="Unassembled WGS sequence"/>
</dbReference>
<organism evidence="1 2">
    <name type="scientific">Nocardioides aquiterrae</name>
    <dbReference type="NCBI Taxonomy" id="203799"/>
    <lineage>
        <taxon>Bacteria</taxon>
        <taxon>Bacillati</taxon>
        <taxon>Actinomycetota</taxon>
        <taxon>Actinomycetes</taxon>
        <taxon>Propionibacteriales</taxon>
        <taxon>Nocardioidaceae</taxon>
        <taxon>Nocardioides</taxon>
    </lineage>
</organism>
<keyword evidence="2" id="KW-1185">Reference proteome</keyword>
<accession>A0ABN1UFT0</accession>
<proteinExistence type="predicted"/>
<sequence length="155" mass="16817">MSNTTAHTDLATEQVRAWELRPTDTLVDEDTGLALPITTVTVDEPGRAGRKVHIAALVLGGRTLPLNQFVTIAKRDNTPTGAAADVEASAAKDQHTLSETACDLIVIEHRLRDVRRWTPETARTHLDAALSSVATALDALHAEHTHRTTTEQEQS</sequence>
<evidence type="ECO:0000313" key="1">
    <source>
        <dbReference type="EMBL" id="GAA1149704.1"/>
    </source>
</evidence>
<dbReference type="EMBL" id="BAAAJE010000015">
    <property type="protein sequence ID" value="GAA1149704.1"/>
    <property type="molecule type" value="Genomic_DNA"/>
</dbReference>
<evidence type="ECO:0000313" key="2">
    <source>
        <dbReference type="Proteomes" id="UP001499979"/>
    </source>
</evidence>
<evidence type="ECO:0008006" key="3">
    <source>
        <dbReference type="Google" id="ProtNLM"/>
    </source>
</evidence>
<reference evidence="1 2" key="1">
    <citation type="journal article" date="2019" name="Int. J. Syst. Evol. Microbiol.">
        <title>The Global Catalogue of Microorganisms (GCM) 10K type strain sequencing project: providing services to taxonomists for standard genome sequencing and annotation.</title>
        <authorList>
            <consortium name="The Broad Institute Genomics Platform"/>
            <consortium name="The Broad Institute Genome Sequencing Center for Infectious Disease"/>
            <person name="Wu L."/>
            <person name="Ma J."/>
        </authorList>
    </citation>
    <scope>NUCLEOTIDE SEQUENCE [LARGE SCALE GENOMIC DNA]</scope>
    <source>
        <strain evidence="1 2">JCM 11813</strain>
    </source>
</reference>
<comment type="caution">
    <text evidence="1">The sequence shown here is derived from an EMBL/GenBank/DDBJ whole genome shotgun (WGS) entry which is preliminary data.</text>
</comment>